<protein>
    <recommendedName>
        <fullName evidence="4">16 kDa allergen</fullName>
    </recommendedName>
</protein>
<dbReference type="EMBL" id="VCAU01000018">
    <property type="protein sequence ID" value="KAF9891466.1"/>
    <property type="molecule type" value="Genomic_DNA"/>
</dbReference>
<comment type="caution">
    <text evidence="2">The sequence shown here is derived from an EMBL/GenBank/DDBJ whole genome shotgun (WGS) entry which is preliminary data.</text>
</comment>
<reference evidence="2" key="1">
    <citation type="journal article" date="2019" name="Beilstein J. Org. Chem.">
        <title>Nanangenines: drimane sesquiterpenoids as the dominant metabolite cohort of a novel Australian fungus, Aspergillus nanangensis.</title>
        <authorList>
            <person name="Lacey H.J."/>
            <person name="Gilchrist C.L.M."/>
            <person name="Crombie A."/>
            <person name="Kalaitzis J.A."/>
            <person name="Vuong D."/>
            <person name="Rutledge P.J."/>
            <person name="Turner P."/>
            <person name="Pitt J.I."/>
            <person name="Lacey E."/>
            <person name="Chooi Y.H."/>
            <person name="Piggott A.M."/>
        </authorList>
    </citation>
    <scope>NUCLEOTIDE SEQUENCE</scope>
    <source>
        <strain evidence="2">MST-FP2251</strain>
    </source>
</reference>
<dbReference type="Pfam" id="PF04681">
    <property type="entry name" value="Bys1"/>
    <property type="match status" value="1"/>
</dbReference>
<evidence type="ECO:0008006" key="4">
    <source>
        <dbReference type="Google" id="ProtNLM"/>
    </source>
</evidence>
<feature type="chain" id="PRO_5042036235" description="16 kDa allergen" evidence="1">
    <location>
        <begin position="18"/>
        <end position="151"/>
    </location>
</feature>
<proteinExistence type="predicted"/>
<organism evidence="2 3">
    <name type="scientific">Aspergillus nanangensis</name>
    <dbReference type="NCBI Taxonomy" id="2582783"/>
    <lineage>
        <taxon>Eukaryota</taxon>
        <taxon>Fungi</taxon>
        <taxon>Dikarya</taxon>
        <taxon>Ascomycota</taxon>
        <taxon>Pezizomycotina</taxon>
        <taxon>Eurotiomycetes</taxon>
        <taxon>Eurotiomycetidae</taxon>
        <taxon>Eurotiales</taxon>
        <taxon>Aspergillaceae</taxon>
        <taxon>Aspergillus</taxon>
        <taxon>Aspergillus subgen. Circumdati</taxon>
    </lineage>
</organism>
<sequence>MKVSLITLGAFLGLVSAQNAIVNNNCDATVYIQSFPYDGSAAGPLTTVAKGKTFSEKFRAAGSTIKISKTKTLTTPLFFGYSLTSSPNYAYYELSTEWGNPFAASPNSLSPGDGCEQFDCAANDAACYSTPANKKVYGCPRPVTLTAELCE</sequence>
<evidence type="ECO:0000313" key="2">
    <source>
        <dbReference type="EMBL" id="KAF9891466.1"/>
    </source>
</evidence>
<feature type="signal peptide" evidence="1">
    <location>
        <begin position="1"/>
        <end position="17"/>
    </location>
</feature>
<name>A0AAD4CRM0_ASPNN</name>
<reference evidence="2" key="2">
    <citation type="submission" date="2020-02" db="EMBL/GenBank/DDBJ databases">
        <authorList>
            <person name="Gilchrist C.L.M."/>
            <person name="Chooi Y.-H."/>
        </authorList>
    </citation>
    <scope>NUCLEOTIDE SEQUENCE</scope>
    <source>
        <strain evidence="2">MST-FP2251</strain>
    </source>
</reference>
<dbReference type="AlphaFoldDB" id="A0AAD4CRM0"/>
<dbReference type="PANTHER" id="PTHR36195">
    <property type="entry name" value="DOMAIN PROTEIN, PUTATIVE (AFU_ORTHOLOGUE AFUA_5G01990)-RELATED-RELATED"/>
    <property type="match status" value="1"/>
</dbReference>
<dbReference type="Proteomes" id="UP001194746">
    <property type="component" value="Unassembled WGS sequence"/>
</dbReference>
<dbReference type="PANTHER" id="PTHR36195:SF4">
    <property type="entry name" value="DOMAIN PROTEIN, PUTATIVE (AFU_ORTHOLOGUE AFUA_5G01990)-RELATED"/>
    <property type="match status" value="1"/>
</dbReference>
<evidence type="ECO:0000256" key="1">
    <source>
        <dbReference type="SAM" id="SignalP"/>
    </source>
</evidence>
<keyword evidence="1" id="KW-0732">Signal</keyword>
<dbReference type="InterPro" id="IPR006771">
    <property type="entry name" value="CetA-like"/>
</dbReference>
<gene>
    <name evidence="2" type="ORF">FE257_003932</name>
</gene>
<evidence type="ECO:0000313" key="3">
    <source>
        <dbReference type="Proteomes" id="UP001194746"/>
    </source>
</evidence>
<keyword evidence="3" id="KW-1185">Reference proteome</keyword>
<accession>A0AAD4CRM0</accession>